<dbReference type="Gene3D" id="3.50.50.60">
    <property type="entry name" value="FAD/NAD(P)-binding domain"/>
    <property type="match status" value="2"/>
</dbReference>
<dbReference type="PRINTS" id="PR00368">
    <property type="entry name" value="FADPNR"/>
</dbReference>
<evidence type="ECO:0000256" key="14">
    <source>
        <dbReference type="ARBA" id="ARBA00023284"/>
    </source>
</evidence>
<evidence type="ECO:0000256" key="17">
    <source>
        <dbReference type="PIRSR" id="PIRSR000350-2"/>
    </source>
</evidence>
<comment type="subcellular location">
    <subcellularLocation>
        <location evidence="2 21">Cytoplasm</location>
    </subcellularLocation>
    <subcellularLocation>
        <location evidence="1">Mitochondrion</location>
    </subcellularLocation>
</comment>
<keyword evidence="12" id="KW-0496">Mitochondrion</keyword>
<evidence type="ECO:0000313" key="24">
    <source>
        <dbReference type="EMBL" id="CAE1319802.1"/>
    </source>
</evidence>
<dbReference type="InterPro" id="IPR023753">
    <property type="entry name" value="FAD/NAD-binding_dom"/>
</dbReference>
<dbReference type="GO" id="GO:0045454">
    <property type="term" value="P:cell redox homeostasis"/>
    <property type="evidence" value="ECO:0007669"/>
    <property type="project" value="InterPro"/>
</dbReference>
<dbReference type="InterPro" id="IPR004099">
    <property type="entry name" value="Pyr_nucl-diS_OxRdtase_dimer"/>
</dbReference>
<dbReference type="EC" id="1.8.1.7" evidence="21"/>
<dbReference type="GO" id="GO:0050661">
    <property type="term" value="F:NADP binding"/>
    <property type="evidence" value="ECO:0007669"/>
    <property type="project" value="InterPro"/>
</dbReference>
<dbReference type="FunFam" id="3.50.50.60:FF:000671">
    <property type="entry name" value="Thioredoxin reductase 2, tandem duplicate 1"/>
    <property type="match status" value="1"/>
</dbReference>
<keyword evidence="11 20" id="KW-0560">Oxidoreductase</keyword>
<evidence type="ECO:0000256" key="15">
    <source>
        <dbReference type="ARBA" id="ARBA00049142"/>
    </source>
</evidence>
<dbReference type="GO" id="GO:0034599">
    <property type="term" value="P:cellular response to oxidative stress"/>
    <property type="evidence" value="ECO:0007669"/>
    <property type="project" value="TreeGrafter"/>
</dbReference>
<comment type="function">
    <text evidence="16 21">Catalyzes the reduction of glutathione disulfide (GSSG) to reduced glutathione (GSH). Constitutes the major mechanism to maintain a high GSH:GSSG ratio in the cytosol.</text>
</comment>
<evidence type="ECO:0000256" key="8">
    <source>
        <dbReference type="ARBA" id="ARBA00022857"/>
    </source>
</evidence>
<keyword evidence="18" id="KW-0520">NAD</keyword>
<dbReference type="GO" id="GO:0005829">
    <property type="term" value="C:cytosol"/>
    <property type="evidence" value="ECO:0007669"/>
    <property type="project" value="TreeGrafter"/>
</dbReference>
<dbReference type="PANTHER" id="PTHR42737">
    <property type="entry name" value="GLUTATHIONE REDUCTASE"/>
    <property type="match status" value="1"/>
</dbReference>
<evidence type="ECO:0000256" key="21">
    <source>
        <dbReference type="RuleBase" id="RU365016"/>
    </source>
</evidence>
<proteinExistence type="inferred from homology"/>
<evidence type="ECO:0000256" key="5">
    <source>
        <dbReference type="ARBA" id="ARBA00022490"/>
    </source>
</evidence>
<dbReference type="EMBL" id="CAHIKZ030005126">
    <property type="protein sequence ID" value="CAE1319802.1"/>
    <property type="molecule type" value="Genomic_DNA"/>
</dbReference>
<dbReference type="GO" id="GO:0006749">
    <property type="term" value="P:glutathione metabolic process"/>
    <property type="evidence" value="ECO:0007669"/>
    <property type="project" value="InterPro"/>
</dbReference>
<feature type="active site" description="Proton acceptor" evidence="17">
    <location>
        <position position="516"/>
    </location>
</feature>
<dbReference type="FunFam" id="3.50.50.60:FF:000484">
    <property type="entry name" value="Glutathione reductase, mitochondrial"/>
    <property type="match status" value="1"/>
</dbReference>
<evidence type="ECO:0000256" key="2">
    <source>
        <dbReference type="ARBA" id="ARBA00004496"/>
    </source>
</evidence>
<evidence type="ECO:0000256" key="11">
    <source>
        <dbReference type="ARBA" id="ARBA00023002"/>
    </source>
</evidence>
<feature type="binding site" evidence="18">
    <location>
        <position position="338"/>
    </location>
    <ligand>
        <name>NAD(+)</name>
        <dbReference type="ChEBI" id="CHEBI:57540"/>
    </ligand>
</feature>
<dbReference type="FunFam" id="3.50.50.60:FF:000141">
    <property type="entry name" value="Glutathione reductase"/>
    <property type="match status" value="1"/>
</dbReference>
<gene>
    <name evidence="24" type="ORF">SPHA_70116</name>
</gene>
<dbReference type="GO" id="GO:0005739">
    <property type="term" value="C:mitochondrion"/>
    <property type="evidence" value="ECO:0007669"/>
    <property type="project" value="UniProtKB-SubCell"/>
</dbReference>
<evidence type="ECO:0000256" key="9">
    <source>
        <dbReference type="ARBA" id="ARBA00022946"/>
    </source>
</evidence>
<keyword evidence="7 18" id="KW-0274">FAD</keyword>
<comment type="similarity">
    <text evidence="3 20">Belongs to the class-I pyridine nucleotide-disulfide oxidoreductase family.</text>
</comment>
<dbReference type="InterPro" id="IPR046952">
    <property type="entry name" value="GSHR/TRXR-like"/>
</dbReference>
<evidence type="ECO:0000256" key="6">
    <source>
        <dbReference type="ARBA" id="ARBA00022630"/>
    </source>
</evidence>
<evidence type="ECO:0000256" key="19">
    <source>
        <dbReference type="PIRSR" id="PIRSR000350-4"/>
    </source>
</evidence>
<keyword evidence="8 21" id="KW-0521">NADP</keyword>
<dbReference type="InterPro" id="IPR012999">
    <property type="entry name" value="Pyr_OxRdtase_I_AS"/>
</dbReference>
<protein>
    <recommendedName>
        <fullName evidence="21">Glutathione reductase</fullName>
        <ecNumber evidence="21">1.8.1.7</ecNumber>
    </recommendedName>
</protein>
<feature type="domain" description="Pyridine nucleotide-disulphide oxidoreductase dimerisation" evidence="22">
    <location>
        <begin position="416"/>
        <end position="526"/>
    </location>
</feature>
<dbReference type="OrthoDB" id="5956163at2759"/>
<sequence>MGWMGDDHLFFFLSFSLSLSLSISQLDYIYFAYGRKNSFFEGDGGNFDAWFIHETAATRLEVNDNILKTMSRILNAMTAATYDYLVIGGGSGGLASARRAAEFGVKVAIIEQGPWGGTCVNVGCVPKKIMFNAAVHAEYIRDHKDYGFMVEKKEFNFSKLKKARDDYIKRLNKIYSKNLENSKVDQILGHAKFTKDKCVEVNDKKYLASHILIATGGHPVVPTLPGAEYGITSDEFFELEKLPKKAVVVGAGYIAIEIAGIFNSLGSDTSMLIRHDKVLRTFDEIISTSVTAHAEESGINIFKQTHTKNVTKQADGLLTIETNNCKIHDVDCLLWAVGREPNTSDLGLENVNVECDSKGHIIVDEYQNTKAPNIYALGDVCGKFLLTPVAIAAGRCLAHRVFDDDKKNLKMDYKDIPTVIFSHPPVGTVGLSQEEAEREYGKKNIKVYRSTFTPMYFAITEWKEKCHMKLVCLLPEEKVIGLHIVGLASDEMLQGFAVAVKMGATKAQFDQTVAIHPTSAEELVTMR</sequence>
<dbReference type="GO" id="GO:0004362">
    <property type="term" value="F:glutathione-disulfide reductase (NADPH) activity"/>
    <property type="evidence" value="ECO:0007669"/>
    <property type="project" value="UniProtKB-EC"/>
</dbReference>
<keyword evidence="9" id="KW-0809">Transit peptide</keyword>
<evidence type="ECO:0000256" key="18">
    <source>
        <dbReference type="PIRSR" id="PIRSR000350-3"/>
    </source>
</evidence>
<keyword evidence="13" id="KW-1015">Disulfide bond</keyword>
<dbReference type="InterPro" id="IPR006322">
    <property type="entry name" value="Glutathione_Rdtase_euk/bac"/>
</dbReference>
<evidence type="ECO:0000256" key="13">
    <source>
        <dbReference type="ARBA" id="ARBA00023157"/>
    </source>
</evidence>
<feature type="binding site" evidence="18">
    <location>
        <position position="128"/>
    </location>
    <ligand>
        <name>FAD</name>
        <dbReference type="ChEBI" id="CHEBI:57692"/>
    </ligand>
</feature>
<organism evidence="24 25">
    <name type="scientific">Acanthosepion pharaonis</name>
    <name type="common">Pharaoh cuttlefish</name>
    <name type="synonym">Sepia pharaonis</name>
    <dbReference type="NCBI Taxonomy" id="158019"/>
    <lineage>
        <taxon>Eukaryota</taxon>
        <taxon>Metazoa</taxon>
        <taxon>Spiralia</taxon>
        <taxon>Lophotrochozoa</taxon>
        <taxon>Mollusca</taxon>
        <taxon>Cephalopoda</taxon>
        <taxon>Coleoidea</taxon>
        <taxon>Decapodiformes</taxon>
        <taxon>Sepiida</taxon>
        <taxon>Sepiina</taxon>
        <taxon>Sepiidae</taxon>
        <taxon>Acanthosepion</taxon>
    </lineage>
</organism>
<evidence type="ECO:0000256" key="12">
    <source>
        <dbReference type="ARBA" id="ARBA00023128"/>
    </source>
</evidence>
<evidence type="ECO:0000256" key="16">
    <source>
        <dbReference type="ARBA" id="ARBA00056905"/>
    </source>
</evidence>
<dbReference type="GO" id="GO:0050660">
    <property type="term" value="F:flavin adenine dinucleotide binding"/>
    <property type="evidence" value="ECO:0007669"/>
    <property type="project" value="InterPro"/>
</dbReference>
<comment type="caution">
    <text evidence="24">The sequence shown here is derived from an EMBL/GenBank/DDBJ whole genome shotgun (WGS) entry which is preliminary data.</text>
</comment>
<evidence type="ECO:0000256" key="7">
    <source>
        <dbReference type="ARBA" id="ARBA00022827"/>
    </source>
</evidence>
<dbReference type="Gene3D" id="3.30.390.30">
    <property type="match status" value="1"/>
</dbReference>
<dbReference type="Pfam" id="PF02852">
    <property type="entry name" value="Pyr_redox_dim"/>
    <property type="match status" value="1"/>
</dbReference>
<dbReference type="SUPFAM" id="SSF51905">
    <property type="entry name" value="FAD/NAD(P)-binding domain"/>
    <property type="match status" value="1"/>
</dbReference>
<accession>A0A812E818</accession>
<dbReference type="NCBIfam" id="TIGR01421">
    <property type="entry name" value="gluta_reduc_1"/>
    <property type="match status" value="1"/>
</dbReference>
<name>A0A812E818_ACAPH</name>
<reference evidence="24" key="1">
    <citation type="submission" date="2021-01" db="EMBL/GenBank/DDBJ databases">
        <authorList>
            <person name="Li R."/>
            <person name="Bekaert M."/>
        </authorList>
    </citation>
    <scope>NUCLEOTIDE SEQUENCE</scope>
    <source>
        <strain evidence="24">Farmed</strain>
    </source>
</reference>
<dbReference type="PIRSF" id="PIRSF000350">
    <property type="entry name" value="Mercury_reductase_MerA"/>
    <property type="match status" value="1"/>
</dbReference>
<feature type="binding site" evidence="18">
    <location>
        <position position="379"/>
    </location>
    <ligand>
        <name>FAD</name>
        <dbReference type="ChEBI" id="CHEBI:57692"/>
    </ligand>
</feature>
<dbReference type="Proteomes" id="UP000597762">
    <property type="component" value="Unassembled WGS sequence"/>
</dbReference>
<evidence type="ECO:0000313" key="25">
    <source>
        <dbReference type="Proteomes" id="UP000597762"/>
    </source>
</evidence>
<evidence type="ECO:0000256" key="1">
    <source>
        <dbReference type="ARBA" id="ARBA00004173"/>
    </source>
</evidence>
<evidence type="ECO:0000256" key="3">
    <source>
        <dbReference type="ARBA" id="ARBA00007532"/>
    </source>
</evidence>
<keyword evidence="5 21" id="KW-0963">Cytoplasm</keyword>
<dbReference type="PANTHER" id="PTHR42737:SF2">
    <property type="entry name" value="GLUTATHIONE REDUCTASE"/>
    <property type="match status" value="1"/>
</dbReference>
<evidence type="ECO:0000259" key="23">
    <source>
        <dbReference type="Pfam" id="PF07992"/>
    </source>
</evidence>
<keyword evidence="18" id="KW-0547">Nucleotide-binding</keyword>
<comment type="subunit">
    <text evidence="4">Homodimer; disulfide-linked.</text>
</comment>
<comment type="cofactor">
    <cofactor evidence="18">
        <name>FAD</name>
        <dbReference type="ChEBI" id="CHEBI:57692"/>
    </cofactor>
    <text evidence="18">Binds 1 FAD per subunit.</text>
</comment>
<keyword evidence="6 20" id="KW-0285">Flavoprotein</keyword>
<dbReference type="Pfam" id="PF07992">
    <property type="entry name" value="Pyr_redox_2"/>
    <property type="match status" value="1"/>
</dbReference>
<evidence type="ECO:0000259" key="22">
    <source>
        <dbReference type="Pfam" id="PF02852"/>
    </source>
</evidence>
<feature type="binding site" evidence="18">
    <location>
        <begin position="250"/>
        <end position="257"/>
    </location>
    <ligand>
        <name>NAD(+)</name>
        <dbReference type="ChEBI" id="CHEBI:57540"/>
    </ligand>
</feature>
<dbReference type="SUPFAM" id="SSF55424">
    <property type="entry name" value="FAD/NAD-linked reductases, dimerisation (C-terminal) domain"/>
    <property type="match status" value="1"/>
</dbReference>
<evidence type="ECO:0000256" key="20">
    <source>
        <dbReference type="RuleBase" id="RU003691"/>
    </source>
</evidence>
<keyword evidence="25" id="KW-1185">Reference proteome</keyword>
<dbReference type="InterPro" id="IPR036188">
    <property type="entry name" value="FAD/NAD-bd_sf"/>
</dbReference>
<dbReference type="InterPro" id="IPR016156">
    <property type="entry name" value="FAD/NAD-linked_Rdtase_dimer_sf"/>
</dbReference>
<comment type="catalytic activity">
    <reaction evidence="15 21">
        <text>2 glutathione + NADP(+) = glutathione disulfide + NADPH + H(+)</text>
        <dbReference type="Rhea" id="RHEA:11740"/>
        <dbReference type="ChEBI" id="CHEBI:15378"/>
        <dbReference type="ChEBI" id="CHEBI:57783"/>
        <dbReference type="ChEBI" id="CHEBI:57925"/>
        <dbReference type="ChEBI" id="CHEBI:58297"/>
        <dbReference type="ChEBI" id="CHEBI:58349"/>
        <dbReference type="EC" id="1.8.1.7"/>
    </reaction>
</comment>
<dbReference type="FunFam" id="3.30.390.30:FF:000003">
    <property type="entry name" value="Glutathione reductase"/>
    <property type="match status" value="1"/>
</dbReference>
<evidence type="ECO:0000256" key="4">
    <source>
        <dbReference type="ARBA" id="ARBA00011748"/>
    </source>
</evidence>
<dbReference type="PRINTS" id="PR00411">
    <property type="entry name" value="PNDRDTASEI"/>
</dbReference>
<dbReference type="PROSITE" id="PS00076">
    <property type="entry name" value="PYRIDINE_REDOX_1"/>
    <property type="match status" value="1"/>
</dbReference>
<keyword evidence="14 20" id="KW-0676">Redox-active center</keyword>
<feature type="domain" description="FAD/NAD(P)-binding" evidence="23">
    <location>
        <begin position="82"/>
        <end position="394"/>
    </location>
</feature>
<dbReference type="AlphaFoldDB" id="A0A812E818"/>
<feature type="disulfide bond" description="Redox-active" evidence="19">
    <location>
        <begin position="119"/>
        <end position="124"/>
    </location>
</feature>
<keyword evidence="10" id="KW-0007">Acetylation</keyword>
<dbReference type="InterPro" id="IPR001100">
    <property type="entry name" value="Pyr_nuc-diS_OxRdtase"/>
</dbReference>
<dbReference type="NCBIfam" id="NF004776">
    <property type="entry name" value="PRK06116.1"/>
    <property type="match status" value="1"/>
</dbReference>
<evidence type="ECO:0000256" key="10">
    <source>
        <dbReference type="ARBA" id="ARBA00022990"/>
    </source>
</evidence>